<dbReference type="AlphaFoldDB" id="A0A9N9BWY0"/>
<evidence type="ECO:0000256" key="5">
    <source>
        <dbReference type="ARBA" id="ARBA00016329"/>
    </source>
</evidence>
<evidence type="ECO:0000256" key="3">
    <source>
        <dbReference type="ARBA" id="ARBA00004629"/>
    </source>
</evidence>
<evidence type="ECO:0000256" key="7">
    <source>
        <dbReference type="ARBA" id="ARBA00022490"/>
    </source>
</evidence>
<name>A0A9N9BWY0_9GLOM</name>
<evidence type="ECO:0000313" key="14">
    <source>
        <dbReference type="EMBL" id="CAG8581141.1"/>
    </source>
</evidence>
<dbReference type="EMBL" id="CAJVPK010001304">
    <property type="protein sequence ID" value="CAG8581141.1"/>
    <property type="molecule type" value="Genomic_DNA"/>
</dbReference>
<evidence type="ECO:0000256" key="13">
    <source>
        <dbReference type="SAM" id="MobiDB-lite"/>
    </source>
</evidence>
<evidence type="ECO:0000256" key="12">
    <source>
        <dbReference type="ARBA" id="ARBA00032583"/>
    </source>
</evidence>
<dbReference type="Proteomes" id="UP000789706">
    <property type="component" value="Unassembled WGS sequence"/>
</dbReference>
<evidence type="ECO:0000256" key="4">
    <source>
        <dbReference type="ARBA" id="ARBA00008952"/>
    </source>
</evidence>
<protein>
    <recommendedName>
        <fullName evidence="5">DASH complex subunit SPC19</fullName>
    </recommendedName>
    <alternativeName>
        <fullName evidence="12">Outer kinetochore protein SPC19</fullName>
    </alternativeName>
</protein>
<evidence type="ECO:0000256" key="2">
    <source>
        <dbReference type="ARBA" id="ARBA00004186"/>
    </source>
</evidence>
<comment type="caution">
    <text evidence="14">The sequence shown here is derived from an EMBL/GenBank/DDBJ whole genome shotgun (WGS) entry which is preliminary data.</text>
</comment>
<reference evidence="14" key="1">
    <citation type="submission" date="2021-06" db="EMBL/GenBank/DDBJ databases">
        <authorList>
            <person name="Kallberg Y."/>
            <person name="Tangrot J."/>
            <person name="Rosling A."/>
        </authorList>
    </citation>
    <scope>NUCLEOTIDE SEQUENCE</scope>
    <source>
        <strain evidence="14">AZ414A</strain>
    </source>
</reference>
<sequence>MSASLTQNLQQCVQRLQDSTSLLQVSVKNLENSTQNFSRLKKIIACQRLYELVTETEIRETQGSLAIQLEPRVKNLLLKAEEMLLELEQRENILQEETNMGEIELDSELKKAQLKQLNLPNQSNKENDSIKKYSRQQQNNENMKKLKEVKKKMERMSKTMEELHLQKQRIIAEQKPSAIKSQKSSKSRNEEILENFGEQIKEFIGKKKEIQQYSIMEVSESMTDEDSKWKQFQTQYDFFKRALQQISSISNLPSDIISDFETLCISYIEFLSNNKFEVQKTNVDRLKQRNENIKNLKKLCKLLYPTENLGGTIARIIEILLDSNQKEIFVKEFGNEFPPEQERRHKLQAAIATLNKLDITETVLEEHPNGCDNDGQMILKFKIDVDN</sequence>
<evidence type="ECO:0000256" key="8">
    <source>
        <dbReference type="ARBA" id="ARBA00022838"/>
    </source>
</evidence>
<keyword evidence="6" id="KW-0158">Chromosome</keyword>
<evidence type="ECO:0000256" key="6">
    <source>
        <dbReference type="ARBA" id="ARBA00022454"/>
    </source>
</evidence>
<evidence type="ECO:0000256" key="11">
    <source>
        <dbReference type="ARBA" id="ARBA00023328"/>
    </source>
</evidence>
<keyword evidence="10" id="KW-0539">Nucleus</keyword>
<comment type="subcellular location">
    <subcellularLocation>
        <location evidence="3">Chromosome</location>
        <location evidence="3">Centromere</location>
        <location evidence="3">Kinetochore</location>
    </subcellularLocation>
    <subcellularLocation>
        <location evidence="2">Cytoplasm</location>
        <location evidence="2">Cytoskeleton</location>
        <location evidence="2">Spindle</location>
    </subcellularLocation>
    <subcellularLocation>
        <location evidence="1">Nucleus</location>
    </subcellularLocation>
</comment>
<dbReference type="Pfam" id="PF08287">
    <property type="entry name" value="DASH_Spc19"/>
    <property type="match status" value="1"/>
</dbReference>
<feature type="region of interest" description="Disordered" evidence="13">
    <location>
        <begin position="116"/>
        <end position="140"/>
    </location>
</feature>
<keyword evidence="7" id="KW-0963">Cytoplasm</keyword>
<dbReference type="PANTHER" id="PTHR28262">
    <property type="entry name" value="DASH COMPLEX SUBUNIT SPC19"/>
    <property type="match status" value="1"/>
</dbReference>
<evidence type="ECO:0000256" key="9">
    <source>
        <dbReference type="ARBA" id="ARBA00023212"/>
    </source>
</evidence>
<evidence type="ECO:0000313" key="15">
    <source>
        <dbReference type="Proteomes" id="UP000789706"/>
    </source>
</evidence>
<dbReference type="GO" id="GO:0042729">
    <property type="term" value="C:DASH complex"/>
    <property type="evidence" value="ECO:0007669"/>
    <property type="project" value="InterPro"/>
</dbReference>
<keyword evidence="11" id="KW-0137">Centromere</keyword>
<accession>A0A9N9BWY0</accession>
<dbReference type="PANTHER" id="PTHR28262:SF1">
    <property type="entry name" value="DASH COMPLEX SUBUNIT SPC19"/>
    <property type="match status" value="1"/>
</dbReference>
<dbReference type="OrthoDB" id="5390at2759"/>
<evidence type="ECO:0000256" key="1">
    <source>
        <dbReference type="ARBA" id="ARBA00004123"/>
    </source>
</evidence>
<dbReference type="GO" id="GO:0005876">
    <property type="term" value="C:spindle microtubule"/>
    <property type="evidence" value="ECO:0007669"/>
    <property type="project" value="InterPro"/>
</dbReference>
<comment type="similarity">
    <text evidence="4">Belongs to the DASH complex SPC19 family.</text>
</comment>
<gene>
    <name evidence="14" type="ORF">DEBURN_LOCUS8577</name>
</gene>
<organism evidence="14 15">
    <name type="scientific">Diversispora eburnea</name>
    <dbReference type="NCBI Taxonomy" id="1213867"/>
    <lineage>
        <taxon>Eukaryota</taxon>
        <taxon>Fungi</taxon>
        <taxon>Fungi incertae sedis</taxon>
        <taxon>Mucoromycota</taxon>
        <taxon>Glomeromycotina</taxon>
        <taxon>Glomeromycetes</taxon>
        <taxon>Diversisporales</taxon>
        <taxon>Diversisporaceae</taxon>
        <taxon>Diversispora</taxon>
    </lineage>
</organism>
<keyword evidence="9" id="KW-0206">Cytoskeleton</keyword>
<evidence type="ECO:0000256" key="10">
    <source>
        <dbReference type="ARBA" id="ARBA00023242"/>
    </source>
</evidence>
<dbReference type="GO" id="GO:0008608">
    <property type="term" value="P:attachment of spindle microtubules to kinetochore"/>
    <property type="evidence" value="ECO:0007669"/>
    <property type="project" value="InterPro"/>
</dbReference>
<proteinExistence type="inferred from homology"/>
<keyword evidence="8" id="KW-0995">Kinetochore</keyword>
<keyword evidence="15" id="KW-1185">Reference proteome</keyword>
<dbReference type="InterPro" id="IPR013251">
    <property type="entry name" value="DASH_Spc19"/>
</dbReference>